<dbReference type="AlphaFoldDB" id="A0A4V2MV36"/>
<feature type="region of interest" description="Disordered" evidence="1">
    <location>
        <begin position="1"/>
        <end position="26"/>
    </location>
</feature>
<proteinExistence type="predicted"/>
<name>A0A4V2MV36_9APHY</name>
<comment type="caution">
    <text evidence="2">The sequence shown here is derived from an EMBL/GenBank/DDBJ whole genome shotgun (WGS) entry which is preliminary data.</text>
</comment>
<dbReference type="EMBL" id="RWJN01000527">
    <property type="protein sequence ID" value="TCD60907.1"/>
    <property type="molecule type" value="Genomic_DNA"/>
</dbReference>
<organism evidence="2 3">
    <name type="scientific">Steccherinum ochraceum</name>
    <dbReference type="NCBI Taxonomy" id="92696"/>
    <lineage>
        <taxon>Eukaryota</taxon>
        <taxon>Fungi</taxon>
        <taxon>Dikarya</taxon>
        <taxon>Basidiomycota</taxon>
        <taxon>Agaricomycotina</taxon>
        <taxon>Agaricomycetes</taxon>
        <taxon>Polyporales</taxon>
        <taxon>Steccherinaceae</taxon>
        <taxon>Steccherinum</taxon>
    </lineage>
</organism>
<sequence length="95" mass="10225">HQPPVSRSLSGPARTPNSQPQLPPAVLPPHASFLLASSHPHPLPSNPSSILVLLFCEYGRPQRVLASLSPGPTPRLSPSRTMITIPRTLAEPFRV</sequence>
<feature type="compositionally biased region" description="Polar residues" evidence="1">
    <location>
        <begin position="1"/>
        <end position="20"/>
    </location>
</feature>
<accession>A0A4V2MV36</accession>
<feature type="non-terminal residue" evidence="2">
    <location>
        <position position="1"/>
    </location>
</feature>
<evidence type="ECO:0000256" key="1">
    <source>
        <dbReference type="SAM" id="MobiDB-lite"/>
    </source>
</evidence>
<evidence type="ECO:0000313" key="2">
    <source>
        <dbReference type="EMBL" id="TCD60907.1"/>
    </source>
</evidence>
<keyword evidence="3" id="KW-1185">Reference proteome</keyword>
<gene>
    <name evidence="2" type="ORF">EIP91_009298</name>
</gene>
<protein>
    <submittedName>
        <fullName evidence="2">Uncharacterized protein</fullName>
    </submittedName>
</protein>
<dbReference type="Proteomes" id="UP000292702">
    <property type="component" value="Unassembled WGS sequence"/>
</dbReference>
<reference evidence="2 3" key="1">
    <citation type="submission" date="2018-11" db="EMBL/GenBank/DDBJ databases">
        <title>Genome assembly of Steccherinum ochraceum LE-BIN_3174, the white-rot fungus of the Steccherinaceae family (The Residual Polyporoid clade, Polyporales, Basidiomycota).</title>
        <authorList>
            <person name="Fedorova T.V."/>
            <person name="Glazunova O.A."/>
            <person name="Landesman E.O."/>
            <person name="Moiseenko K.V."/>
            <person name="Psurtseva N.V."/>
            <person name="Savinova O.S."/>
            <person name="Shakhova N.V."/>
            <person name="Tyazhelova T.V."/>
            <person name="Vasina D.V."/>
        </authorList>
    </citation>
    <scope>NUCLEOTIDE SEQUENCE [LARGE SCALE GENOMIC DNA]</scope>
    <source>
        <strain evidence="2 3">LE-BIN_3174</strain>
    </source>
</reference>
<evidence type="ECO:0000313" key="3">
    <source>
        <dbReference type="Proteomes" id="UP000292702"/>
    </source>
</evidence>